<keyword evidence="5" id="KW-0964">Secreted</keyword>
<dbReference type="Proteomes" id="UP000310189">
    <property type="component" value="Unassembled WGS sequence"/>
</dbReference>
<keyword evidence="14" id="KW-1185">Reference proteome</keyword>
<protein>
    <recommendedName>
        <fullName evidence="4">chitinase</fullName>
        <ecNumber evidence="4">3.2.1.14</ecNumber>
    </recommendedName>
</protein>
<dbReference type="EMBL" id="SPNW01000004">
    <property type="protein sequence ID" value="TIA92900.1"/>
    <property type="molecule type" value="Genomic_DNA"/>
</dbReference>
<keyword evidence="7" id="KW-0146">Chitin degradation</keyword>
<feature type="domain" description="GH18" evidence="12">
    <location>
        <begin position="49"/>
        <end position="397"/>
    </location>
</feature>
<evidence type="ECO:0000256" key="7">
    <source>
        <dbReference type="ARBA" id="ARBA00023024"/>
    </source>
</evidence>
<dbReference type="PROSITE" id="PS51257">
    <property type="entry name" value="PROKAR_LIPOPROTEIN"/>
    <property type="match status" value="1"/>
</dbReference>
<dbReference type="PANTHER" id="PTHR11177">
    <property type="entry name" value="CHITINASE"/>
    <property type="match status" value="1"/>
</dbReference>
<dbReference type="SUPFAM" id="SSF51445">
    <property type="entry name" value="(Trans)glycosidases"/>
    <property type="match status" value="1"/>
</dbReference>
<comment type="catalytic activity">
    <reaction evidence="1">
        <text>Random endo-hydrolysis of N-acetyl-beta-D-glucosaminide (1-&gt;4)-beta-linkages in chitin and chitodextrins.</text>
        <dbReference type="EC" id="3.2.1.14"/>
    </reaction>
</comment>
<dbReference type="InterPro" id="IPR050314">
    <property type="entry name" value="Glycosyl_Hydrlase_18"/>
</dbReference>
<comment type="caution">
    <text evidence="13">The sequence shown here is derived from an EMBL/GenBank/DDBJ whole genome shotgun (WGS) entry which is preliminary data.</text>
</comment>
<dbReference type="InterPro" id="IPR001223">
    <property type="entry name" value="Glyco_hydro18_cat"/>
</dbReference>
<reference evidence="13 14" key="1">
    <citation type="submission" date="2019-03" db="EMBL/GenBank/DDBJ databases">
        <title>Sequencing 23 genomes of Wallemia ichthyophaga.</title>
        <authorList>
            <person name="Gostincar C."/>
        </authorList>
    </citation>
    <scope>NUCLEOTIDE SEQUENCE [LARGE SCALE GENOMIC DNA]</scope>
    <source>
        <strain evidence="13 14">EXF-5753</strain>
    </source>
</reference>
<evidence type="ECO:0000256" key="11">
    <source>
        <dbReference type="RuleBase" id="RU000489"/>
    </source>
</evidence>
<dbReference type="CDD" id="cd06548">
    <property type="entry name" value="GH18_chitinase"/>
    <property type="match status" value="1"/>
</dbReference>
<dbReference type="GO" id="GO:0005576">
    <property type="term" value="C:extracellular region"/>
    <property type="evidence" value="ECO:0007669"/>
    <property type="project" value="UniProtKB-SubCell"/>
</dbReference>
<dbReference type="InterPro" id="IPR029070">
    <property type="entry name" value="Chitinase_insertion_sf"/>
</dbReference>
<dbReference type="Pfam" id="PF00704">
    <property type="entry name" value="Glyco_hydro_18"/>
    <property type="match status" value="1"/>
</dbReference>
<evidence type="ECO:0000256" key="5">
    <source>
        <dbReference type="ARBA" id="ARBA00022525"/>
    </source>
</evidence>
<evidence type="ECO:0000256" key="2">
    <source>
        <dbReference type="ARBA" id="ARBA00004613"/>
    </source>
</evidence>
<evidence type="ECO:0000256" key="3">
    <source>
        <dbReference type="ARBA" id="ARBA00008682"/>
    </source>
</evidence>
<organism evidence="13 14">
    <name type="scientific">Wallemia hederae</name>
    <dbReference type="NCBI Taxonomy" id="1540922"/>
    <lineage>
        <taxon>Eukaryota</taxon>
        <taxon>Fungi</taxon>
        <taxon>Dikarya</taxon>
        <taxon>Basidiomycota</taxon>
        <taxon>Wallemiomycotina</taxon>
        <taxon>Wallemiomycetes</taxon>
        <taxon>Wallemiales</taxon>
        <taxon>Wallemiaceae</taxon>
        <taxon>Wallemia</taxon>
    </lineage>
</organism>
<evidence type="ECO:0000259" key="12">
    <source>
        <dbReference type="PROSITE" id="PS51910"/>
    </source>
</evidence>
<dbReference type="PROSITE" id="PS01095">
    <property type="entry name" value="GH18_1"/>
    <property type="match status" value="1"/>
</dbReference>
<keyword evidence="6 11" id="KW-0378">Hydrolase</keyword>
<keyword evidence="8" id="KW-0119">Carbohydrate metabolism</keyword>
<dbReference type="FunFam" id="3.20.20.80:FF:000075">
    <property type="entry name" value="Sporulation-specific chitinase"/>
    <property type="match status" value="1"/>
</dbReference>
<evidence type="ECO:0000313" key="13">
    <source>
        <dbReference type="EMBL" id="TIA92900.1"/>
    </source>
</evidence>
<sequence length="425" mass="47558">MSTTSRLRLVAAFVIALLVYSCIHTLQLKYTNKAGNPSTPSNSPMSTGFRNVGYFTNWGIYDRNYQVKDIPAAYLTHILYSFANVDANTGRVLLSDPWSDEQKPGDGDAYDDSGRNLYGNFKQIYLLKKQNRHLKVLLSIGGWTYSPNFHTMIVNPSMRNVFVNSAVQILQDYALDGLDIDYEYPQNAEQAWGYVELLRELRHALNSLNPHSNPYELTIAAPCGASTYENLYVTEMDQQLSFWNLMAYDFAGSWDSKTGHQSNLLGYPVSVDAAVGWYRSKGVSSDKLVVGMPLYGRSFAKTKGLGHSFSGVGGGSWEAGNYDYKALPKPDAQEHFDGERIASYSYSPSSKEFVTYDNIDIAMRKAEYIKSNALGGGMYWELSGDYPQTDRSIVVNVALSFARLDGVNNHLEYPHSRFDNVRGGM</sequence>
<dbReference type="GO" id="GO:0008061">
    <property type="term" value="F:chitin binding"/>
    <property type="evidence" value="ECO:0007669"/>
    <property type="project" value="InterPro"/>
</dbReference>
<evidence type="ECO:0000313" key="14">
    <source>
        <dbReference type="Proteomes" id="UP000310189"/>
    </source>
</evidence>
<comment type="subcellular location">
    <subcellularLocation>
        <location evidence="2">Secreted</location>
    </subcellularLocation>
</comment>
<accession>A0A4T0FWU4</accession>
<evidence type="ECO:0000256" key="9">
    <source>
        <dbReference type="ARBA" id="ARBA00023295"/>
    </source>
</evidence>
<evidence type="ECO:0000256" key="4">
    <source>
        <dbReference type="ARBA" id="ARBA00012729"/>
    </source>
</evidence>
<dbReference type="GO" id="GO:0008843">
    <property type="term" value="F:endochitinase activity"/>
    <property type="evidence" value="ECO:0007669"/>
    <property type="project" value="UniProtKB-EC"/>
</dbReference>
<dbReference type="GO" id="GO:0006032">
    <property type="term" value="P:chitin catabolic process"/>
    <property type="evidence" value="ECO:0007669"/>
    <property type="project" value="UniProtKB-KW"/>
</dbReference>
<dbReference type="SUPFAM" id="SSF54556">
    <property type="entry name" value="Chitinase insertion domain"/>
    <property type="match status" value="1"/>
</dbReference>
<evidence type="ECO:0000256" key="6">
    <source>
        <dbReference type="ARBA" id="ARBA00022801"/>
    </source>
</evidence>
<comment type="similarity">
    <text evidence="3">Belongs to the glycosyl hydrolase 18 family. Chitinase class V subfamily.</text>
</comment>
<dbReference type="OrthoDB" id="76388at2759"/>
<dbReference type="GO" id="GO:0000272">
    <property type="term" value="P:polysaccharide catabolic process"/>
    <property type="evidence" value="ECO:0007669"/>
    <property type="project" value="UniProtKB-KW"/>
</dbReference>
<evidence type="ECO:0000256" key="1">
    <source>
        <dbReference type="ARBA" id="ARBA00000822"/>
    </source>
</evidence>
<dbReference type="InterPro" id="IPR001579">
    <property type="entry name" value="Glyco_hydro_18_chit_AS"/>
</dbReference>
<keyword evidence="10" id="KW-0624">Polysaccharide degradation</keyword>
<dbReference type="AlphaFoldDB" id="A0A4T0FWU4"/>
<dbReference type="PROSITE" id="PS51910">
    <property type="entry name" value="GH18_2"/>
    <property type="match status" value="1"/>
</dbReference>
<dbReference type="PANTHER" id="PTHR11177:SF317">
    <property type="entry name" value="CHITINASE 12-RELATED"/>
    <property type="match status" value="1"/>
</dbReference>
<evidence type="ECO:0000256" key="10">
    <source>
        <dbReference type="ARBA" id="ARBA00023326"/>
    </source>
</evidence>
<dbReference type="EC" id="3.2.1.14" evidence="4"/>
<dbReference type="InterPro" id="IPR017853">
    <property type="entry name" value="GH"/>
</dbReference>
<evidence type="ECO:0000256" key="8">
    <source>
        <dbReference type="ARBA" id="ARBA00023277"/>
    </source>
</evidence>
<dbReference type="Gene3D" id="3.20.20.80">
    <property type="entry name" value="Glycosidases"/>
    <property type="match status" value="1"/>
</dbReference>
<gene>
    <name evidence="13" type="ORF">E3P99_00397</name>
</gene>
<proteinExistence type="inferred from homology"/>
<dbReference type="Gene3D" id="3.10.50.10">
    <property type="match status" value="1"/>
</dbReference>
<dbReference type="FunFam" id="3.10.50.10:FF:000005">
    <property type="entry name" value="Endochitinase B1"/>
    <property type="match status" value="1"/>
</dbReference>
<name>A0A4T0FWU4_9BASI</name>
<keyword evidence="9 11" id="KW-0326">Glycosidase</keyword>
<dbReference type="SMART" id="SM00636">
    <property type="entry name" value="Glyco_18"/>
    <property type="match status" value="1"/>
</dbReference>
<dbReference type="InterPro" id="IPR011583">
    <property type="entry name" value="Chitinase_II/V-like_cat"/>
</dbReference>